<organism evidence="1 2">
    <name type="scientific">Hyella patelloides LEGE 07179</name>
    <dbReference type="NCBI Taxonomy" id="945734"/>
    <lineage>
        <taxon>Bacteria</taxon>
        <taxon>Bacillati</taxon>
        <taxon>Cyanobacteriota</taxon>
        <taxon>Cyanophyceae</taxon>
        <taxon>Pleurocapsales</taxon>
        <taxon>Hyellaceae</taxon>
        <taxon>Hyella</taxon>
    </lineage>
</organism>
<accession>A0A563VWZ6</accession>
<evidence type="ECO:0000313" key="1">
    <source>
        <dbReference type="EMBL" id="VEP15950.1"/>
    </source>
</evidence>
<protein>
    <recommendedName>
        <fullName evidence="3">Transposase</fullName>
    </recommendedName>
</protein>
<dbReference type="Proteomes" id="UP000320055">
    <property type="component" value="Unassembled WGS sequence"/>
</dbReference>
<gene>
    <name evidence="1" type="ORF">H1P_390018</name>
</gene>
<reference evidence="1 2" key="1">
    <citation type="submission" date="2019-01" db="EMBL/GenBank/DDBJ databases">
        <authorList>
            <person name="Brito A."/>
        </authorList>
    </citation>
    <scope>NUCLEOTIDE SEQUENCE [LARGE SCALE GENOMIC DNA]</scope>
    <source>
        <strain evidence="1">1</strain>
    </source>
</reference>
<evidence type="ECO:0000313" key="2">
    <source>
        <dbReference type="Proteomes" id="UP000320055"/>
    </source>
</evidence>
<sequence length="55" mass="6727">MSYVSTLKLFRVTKAYFLHILDNSHIYLYWDNFHHQKLAISNYEYRKKVLSNSKT</sequence>
<keyword evidence="2" id="KW-1185">Reference proteome</keyword>
<dbReference type="AlphaFoldDB" id="A0A563VWZ6"/>
<evidence type="ECO:0008006" key="3">
    <source>
        <dbReference type="Google" id="ProtNLM"/>
    </source>
</evidence>
<name>A0A563VWZ6_9CYAN</name>
<proteinExistence type="predicted"/>
<dbReference type="EMBL" id="CAACVJ010000323">
    <property type="protein sequence ID" value="VEP15950.1"/>
    <property type="molecule type" value="Genomic_DNA"/>
</dbReference>